<dbReference type="GO" id="GO:0003677">
    <property type="term" value="F:DNA binding"/>
    <property type="evidence" value="ECO:0007669"/>
    <property type="project" value="InterPro"/>
</dbReference>
<dbReference type="InterPro" id="IPR002492">
    <property type="entry name" value="Transposase_Tc1-like"/>
</dbReference>
<evidence type="ECO:0000259" key="1">
    <source>
        <dbReference type="Pfam" id="PF01498"/>
    </source>
</evidence>
<gene>
    <name evidence="2" type="primary">AlNc14C149G7488</name>
    <name evidence="2" type="ORF">ALNC14_084450</name>
</gene>
<evidence type="ECO:0000313" key="2">
    <source>
        <dbReference type="EMBL" id="CCA22302.1"/>
    </source>
</evidence>
<feature type="domain" description="Transposase Tc1-like" evidence="1">
    <location>
        <begin position="2"/>
        <end position="57"/>
    </location>
</feature>
<sequence length="178" mass="20411">MSSRNISVALDHVVKRTTVLCVLRASKFASYIKRKPTPYLKKHHKAKRIAFAKKHLNKVESWKRLMFTDEKKFSLDGPDGCQYYWHGIRMDPETYSKRVMGGGSVMVWAGVCQNGKTKIAFLGGKQTAVKYTQTLLNYLCPFCKNFKAIMKSESQFFSKTVPVITRQINTGISFDSRR</sequence>
<name>F0WLX5_9STRA</name>
<reference evidence="2" key="2">
    <citation type="submission" date="2011-02" db="EMBL/GenBank/DDBJ databases">
        <authorList>
            <person name="MacLean D."/>
        </authorList>
    </citation>
    <scope>NUCLEOTIDE SEQUENCE</scope>
</reference>
<dbReference type="EMBL" id="FR824194">
    <property type="protein sequence ID" value="CCA22302.1"/>
    <property type="molecule type" value="Genomic_DNA"/>
</dbReference>
<dbReference type="InterPro" id="IPR036397">
    <property type="entry name" value="RNaseH_sf"/>
</dbReference>
<proteinExistence type="predicted"/>
<organism evidence="2">
    <name type="scientific">Albugo laibachii Nc14</name>
    <dbReference type="NCBI Taxonomy" id="890382"/>
    <lineage>
        <taxon>Eukaryota</taxon>
        <taxon>Sar</taxon>
        <taxon>Stramenopiles</taxon>
        <taxon>Oomycota</taxon>
        <taxon>Peronosporomycetes</taxon>
        <taxon>Albuginales</taxon>
        <taxon>Albuginaceae</taxon>
        <taxon>Albugo</taxon>
    </lineage>
</organism>
<reference evidence="2" key="1">
    <citation type="journal article" date="2011" name="PLoS Biol.">
        <title>Gene gain and loss during evolution of obligate parasitism in the white rust pathogen of Arabidopsis thaliana.</title>
        <authorList>
            <person name="Kemen E."/>
            <person name="Gardiner A."/>
            <person name="Schultz-Larsen T."/>
            <person name="Kemen A.C."/>
            <person name="Balmuth A.L."/>
            <person name="Robert-Seilaniantz A."/>
            <person name="Bailey K."/>
            <person name="Holub E."/>
            <person name="Studholme D.J."/>
            <person name="Maclean D."/>
            <person name="Jones J.D."/>
        </authorList>
    </citation>
    <scope>NUCLEOTIDE SEQUENCE</scope>
</reference>
<dbReference type="Gene3D" id="3.30.420.10">
    <property type="entry name" value="Ribonuclease H-like superfamily/Ribonuclease H"/>
    <property type="match status" value="1"/>
</dbReference>
<protein>
    <submittedName>
        <fullName evidence="2">Protein ZK218.2 putative</fullName>
    </submittedName>
</protein>
<dbReference type="AlphaFoldDB" id="F0WLX5"/>
<dbReference type="GO" id="GO:0006313">
    <property type="term" value="P:DNA transposition"/>
    <property type="evidence" value="ECO:0007669"/>
    <property type="project" value="InterPro"/>
</dbReference>
<dbReference type="GO" id="GO:0015074">
    <property type="term" value="P:DNA integration"/>
    <property type="evidence" value="ECO:0007669"/>
    <property type="project" value="InterPro"/>
</dbReference>
<dbReference type="Pfam" id="PF01498">
    <property type="entry name" value="HTH_Tnp_Tc3_2"/>
    <property type="match status" value="1"/>
</dbReference>
<accession>F0WLX5</accession>
<dbReference type="HOGENOM" id="CLU_1513235_0_0_1"/>